<comment type="caution">
    <text evidence="10">The sequence shown here is derived from an EMBL/GenBank/DDBJ whole genome shotgun (WGS) entry which is preliminary data.</text>
</comment>
<dbReference type="InterPro" id="IPR056247">
    <property type="entry name" value="KH_DEAH11/12_2nd"/>
</dbReference>
<dbReference type="Pfam" id="PF24471">
    <property type="entry name" value="KH_DEAH11"/>
    <property type="match status" value="1"/>
</dbReference>
<dbReference type="Proteomes" id="UP000222542">
    <property type="component" value="Unassembled WGS sequence"/>
</dbReference>
<dbReference type="Gramene" id="PHT63364">
    <property type="protein sequence ID" value="PHT63364"/>
    <property type="gene ID" value="T459_32728"/>
</dbReference>
<dbReference type="PROSITE" id="PS00518">
    <property type="entry name" value="ZF_RING_1"/>
    <property type="match status" value="1"/>
</dbReference>
<dbReference type="GO" id="GO:0061630">
    <property type="term" value="F:ubiquitin protein ligase activity"/>
    <property type="evidence" value="ECO:0000318"/>
    <property type="project" value="GO_Central"/>
</dbReference>
<dbReference type="PROSITE" id="PS50089">
    <property type="entry name" value="ZF_RING_2"/>
    <property type="match status" value="1"/>
</dbReference>
<keyword evidence="4 7" id="KW-0863">Zinc-finger</keyword>
<dbReference type="GO" id="GO:0005737">
    <property type="term" value="C:cytoplasm"/>
    <property type="evidence" value="ECO:0000318"/>
    <property type="project" value="GO_Central"/>
</dbReference>
<dbReference type="InterPro" id="IPR056245">
    <property type="entry name" value="KH_DEAH11/12"/>
</dbReference>
<keyword evidence="1" id="KW-0808">Transferase</keyword>
<dbReference type="PROSITE" id="PS51873">
    <property type="entry name" value="TRIAD"/>
    <property type="match status" value="1"/>
</dbReference>
<evidence type="ECO:0000259" key="8">
    <source>
        <dbReference type="PROSITE" id="PS50089"/>
    </source>
</evidence>
<evidence type="ECO:0000259" key="9">
    <source>
        <dbReference type="PROSITE" id="PS51873"/>
    </source>
</evidence>
<evidence type="ECO:0000256" key="2">
    <source>
        <dbReference type="ARBA" id="ARBA00022723"/>
    </source>
</evidence>
<dbReference type="GO" id="GO:0006511">
    <property type="term" value="P:ubiquitin-dependent protein catabolic process"/>
    <property type="evidence" value="ECO:0000318"/>
    <property type="project" value="GO_Central"/>
</dbReference>
<dbReference type="AlphaFoldDB" id="A0A2G2Y0U2"/>
<keyword evidence="5" id="KW-0833">Ubl conjugation pathway</keyword>
<evidence type="ECO:0000313" key="10">
    <source>
        <dbReference type="EMBL" id="PHT63364.1"/>
    </source>
</evidence>
<evidence type="ECO:0000256" key="7">
    <source>
        <dbReference type="PROSITE-ProRule" id="PRU00175"/>
    </source>
</evidence>
<keyword evidence="3" id="KW-0677">Repeat</keyword>
<keyword evidence="2" id="KW-0479">Metal-binding</keyword>
<dbReference type="InterPro" id="IPR013083">
    <property type="entry name" value="Znf_RING/FYVE/PHD"/>
</dbReference>
<dbReference type="SUPFAM" id="SSF57850">
    <property type="entry name" value="RING/U-box"/>
    <property type="match status" value="1"/>
</dbReference>
<keyword evidence="6" id="KW-0862">Zinc</keyword>
<reference evidence="10 11" key="1">
    <citation type="journal article" date="2014" name="Nat. Genet.">
        <title>Genome sequence of the hot pepper provides insights into the evolution of pungency in Capsicum species.</title>
        <authorList>
            <person name="Kim S."/>
            <person name="Park M."/>
            <person name="Yeom S.I."/>
            <person name="Kim Y.M."/>
            <person name="Lee J.M."/>
            <person name="Lee H.A."/>
            <person name="Seo E."/>
            <person name="Choi J."/>
            <person name="Cheong K."/>
            <person name="Kim K.T."/>
            <person name="Jung K."/>
            <person name="Lee G.W."/>
            <person name="Oh S.K."/>
            <person name="Bae C."/>
            <person name="Kim S.B."/>
            <person name="Lee H.Y."/>
            <person name="Kim S.Y."/>
            <person name="Kim M.S."/>
            <person name="Kang B.C."/>
            <person name="Jo Y.D."/>
            <person name="Yang H.B."/>
            <person name="Jeong H.J."/>
            <person name="Kang W.H."/>
            <person name="Kwon J.K."/>
            <person name="Shin C."/>
            <person name="Lim J.Y."/>
            <person name="Park J.H."/>
            <person name="Huh J.H."/>
            <person name="Kim J.S."/>
            <person name="Kim B.D."/>
            <person name="Cohen O."/>
            <person name="Paran I."/>
            <person name="Suh M.C."/>
            <person name="Lee S.B."/>
            <person name="Kim Y.K."/>
            <person name="Shin Y."/>
            <person name="Noh S.J."/>
            <person name="Park J."/>
            <person name="Seo Y.S."/>
            <person name="Kwon S.Y."/>
            <person name="Kim H.A."/>
            <person name="Park J.M."/>
            <person name="Kim H.J."/>
            <person name="Choi S.B."/>
            <person name="Bosland P.W."/>
            <person name="Reeves G."/>
            <person name="Jo S.H."/>
            <person name="Lee B.W."/>
            <person name="Cho H.T."/>
            <person name="Choi H.S."/>
            <person name="Lee M.S."/>
            <person name="Yu Y."/>
            <person name="Do Choi Y."/>
            <person name="Park B.S."/>
            <person name="van Deynze A."/>
            <person name="Ashrafi H."/>
            <person name="Hill T."/>
            <person name="Kim W.T."/>
            <person name="Pai H.S."/>
            <person name="Ahn H.K."/>
            <person name="Yeam I."/>
            <person name="Giovannoni J.J."/>
            <person name="Rose J.K."/>
            <person name="Sorensen I."/>
            <person name="Lee S.J."/>
            <person name="Kim R.W."/>
            <person name="Choi I.Y."/>
            <person name="Choi B.S."/>
            <person name="Lim J.S."/>
            <person name="Lee Y.H."/>
            <person name="Choi D."/>
        </authorList>
    </citation>
    <scope>NUCLEOTIDE SEQUENCE [LARGE SCALE GENOMIC DNA]</scope>
    <source>
        <strain evidence="11">cv. CM334</strain>
    </source>
</reference>
<feature type="domain" description="RING-type" evidence="9">
    <location>
        <begin position="152"/>
        <end position="261"/>
    </location>
</feature>
<evidence type="ECO:0000313" key="11">
    <source>
        <dbReference type="Proteomes" id="UP000222542"/>
    </source>
</evidence>
<dbReference type="InterPro" id="IPR001841">
    <property type="entry name" value="Znf_RING"/>
</dbReference>
<dbReference type="EMBL" id="AYRZ02000033">
    <property type="protein sequence ID" value="PHT63364.1"/>
    <property type="molecule type" value="Genomic_DNA"/>
</dbReference>
<reference evidence="10 11" key="2">
    <citation type="journal article" date="2017" name="Genome Biol.">
        <title>New reference genome sequences of hot pepper reveal the massive evolution of plant disease-resistance genes by retroduplication.</title>
        <authorList>
            <person name="Kim S."/>
            <person name="Park J."/>
            <person name="Yeom S.I."/>
            <person name="Kim Y.M."/>
            <person name="Seo E."/>
            <person name="Kim K.T."/>
            <person name="Kim M.S."/>
            <person name="Lee J.M."/>
            <person name="Cheong K."/>
            <person name="Shin H.S."/>
            <person name="Kim S.B."/>
            <person name="Han K."/>
            <person name="Lee J."/>
            <person name="Park M."/>
            <person name="Lee H.A."/>
            <person name="Lee H.Y."/>
            <person name="Lee Y."/>
            <person name="Oh S."/>
            <person name="Lee J.H."/>
            <person name="Choi E."/>
            <person name="Choi E."/>
            <person name="Lee S.E."/>
            <person name="Jeon J."/>
            <person name="Kim H."/>
            <person name="Choi G."/>
            <person name="Song H."/>
            <person name="Lee J."/>
            <person name="Lee S.C."/>
            <person name="Kwon J.K."/>
            <person name="Lee H.Y."/>
            <person name="Koo N."/>
            <person name="Hong Y."/>
            <person name="Kim R.W."/>
            <person name="Kang W.H."/>
            <person name="Huh J.H."/>
            <person name="Kang B.C."/>
            <person name="Yang T.J."/>
            <person name="Lee Y.H."/>
            <person name="Bennetzen J.L."/>
            <person name="Choi D."/>
        </authorList>
    </citation>
    <scope>NUCLEOTIDE SEQUENCE [LARGE SCALE GENOMIC DNA]</scope>
    <source>
        <strain evidence="11">cv. CM334</strain>
    </source>
</reference>
<proteinExistence type="predicted"/>
<dbReference type="GO" id="GO:0031624">
    <property type="term" value="F:ubiquitin conjugating enzyme binding"/>
    <property type="evidence" value="ECO:0000318"/>
    <property type="project" value="GO_Central"/>
</dbReference>
<dbReference type="OMA" id="HCICINA"/>
<organism evidence="10 11">
    <name type="scientific">Capsicum annuum</name>
    <name type="common">Capsicum pepper</name>
    <dbReference type="NCBI Taxonomy" id="4072"/>
    <lineage>
        <taxon>Eukaryota</taxon>
        <taxon>Viridiplantae</taxon>
        <taxon>Streptophyta</taxon>
        <taxon>Embryophyta</taxon>
        <taxon>Tracheophyta</taxon>
        <taxon>Spermatophyta</taxon>
        <taxon>Magnoliopsida</taxon>
        <taxon>eudicotyledons</taxon>
        <taxon>Gunneridae</taxon>
        <taxon>Pentapetalae</taxon>
        <taxon>asterids</taxon>
        <taxon>lamiids</taxon>
        <taxon>Solanales</taxon>
        <taxon>Solanaceae</taxon>
        <taxon>Solanoideae</taxon>
        <taxon>Capsiceae</taxon>
        <taxon>Capsicum</taxon>
    </lineage>
</organism>
<feature type="domain" description="RING-type" evidence="8">
    <location>
        <begin position="156"/>
        <end position="198"/>
    </location>
</feature>
<dbReference type="STRING" id="4072.A0A2G2Y0U2"/>
<evidence type="ECO:0008006" key="12">
    <source>
        <dbReference type="Google" id="ProtNLM"/>
    </source>
</evidence>
<evidence type="ECO:0000256" key="5">
    <source>
        <dbReference type="ARBA" id="ARBA00022786"/>
    </source>
</evidence>
<sequence>MSPSISDTATPAIANIVVPPSKTQTSPTRRVEKAIGAAYERQDCATRGHHSYENVDRAEQRFIDSLLALHESKQLEVHLRGGILPPDLMKRVVITFGPDLSMVKEKVPGAEFSLNTKRHCICINATKDMKKNVEDITSEFAQNIFPTKTTGDEAHCVVCLCELDDLYKLEACTHAFCRSCLLEQCESAIKSREGFPMCCLRSGCGEPFLLADLKSLLSTEKLKDFFRASLGAFVTANAGTYLFCPSPDCHSIYRIITSAMR</sequence>
<keyword evidence="11" id="KW-1185">Reference proteome</keyword>
<evidence type="ECO:0000256" key="4">
    <source>
        <dbReference type="ARBA" id="ARBA00022771"/>
    </source>
</evidence>
<dbReference type="InterPro" id="IPR044066">
    <property type="entry name" value="TRIAD_supradom"/>
</dbReference>
<accession>A0A2G2Y0U2</accession>
<evidence type="ECO:0000256" key="3">
    <source>
        <dbReference type="ARBA" id="ARBA00022737"/>
    </source>
</evidence>
<gene>
    <name evidence="10" type="ORF">T459_32728</name>
</gene>
<dbReference type="Pfam" id="PF24641">
    <property type="entry name" value="KH_DEAH11_2nd"/>
    <property type="match status" value="1"/>
</dbReference>
<dbReference type="InterPro" id="IPR017907">
    <property type="entry name" value="Znf_RING_CS"/>
</dbReference>
<dbReference type="GO" id="GO:0000151">
    <property type="term" value="C:ubiquitin ligase complex"/>
    <property type="evidence" value="ECO:0000318"/>
    <property type="project" value="GO_Central"/>
</dbReference>
<protein>
    <recommendedName>
        <fullName evidence="12">RING-type domain-containing protein</fullName>
    </recommendedName>
</protein>
<dbReference type="GO" id="GO:0008270">
    <property type="term" value="F:zinc ion binding"/>
    <property type="evidence" value="ECO:0007669"/>
    <property type="project" value="UniProtKB-KW"/>
</dbReference>
<dbReference type="Gene3D" id="3.30.40.10">
    <property type="entry name" value="Zinc/RING finger domain, C3HC4 (zinc finger)"/>
    <property type="match status" value="1"/>
</dbReference>
<evidence type="ECO:0000256" key="6">
    <source>
        <dbReference type="ARBA" id="ARBA00022833"/>
    </source>
</evidence>
<evidence type="ECO:0000256" key="1">
    <source>
        <dbReference type="ARBA" id="ARBA00022679"/>
    </source>
</evidence>
<name>A0A2G2Y0U2_CAPAN</name>